<evidence type="ECO:0000259" key="1">
    <source>
        <dbReference type="PROSITE" id="PS50878"/>
    </source>
</evidence>
<feature type="domain" description="Reverse transcriptase" evidence="1">
    <location>
        <begin position="26"/>
        <end position="289"/>
    </location>
</feature>
<sequence>PDGVLQRVLRSCCSELAPILSKFFNIFLQKGVFPDVLKVGYVVPIHKSGPINLCNNYRPIVIQSAVAKVFESLVLDRPLFSFRSFISPRQHGFMSDRSTTTNLVLFQNFVLNAFSRLHQVDCLALDFSKAFDRVSNPHLIRKLSSMGISGSLLKWIEDYLSNRTLIVKFANCLSEPFSLSSWVPQGSHLGSFLFNIFLNDITQEVTAKYLFFADDVKLTDEIEEFLQLQLLTLRRKLIDLCFMKRIVCGKIDCPDLLNLIDIRVQGRKRSHHLFAMKAVPSSYIYGSTIPRLHRSGNLVAEWVDFLFQSDLA</sequence>
<dbReference type="PANTHER" id="PTHR19446">
    <property type="entry name" value="REVERSE TRANSCRIPTASES"/>
    <property type="match status" value="1"/>
</dbReference>
<organism evidence="2">
    <name type="scientific">Cuerna arida</name>
    <dbReference type="NCBI Taxonomy" id="1464854"/>
    <lineage>
        <taxon>Eukaryota</taxon>
        <taxon>Metazoa</taxon>
        <taxon>Ecdysozoa</taxon>
        <taxon>Arthropoda</taxon>
        <taxon>Hexapoda</taxon>
        <taxon>Insecta</taxon>
        <taxon>Pterygota</taxon>
        <taxon>Neoptera</taxon>
        <taxon>Paraneoptera</taxon>
        <taxon>Hemiptera</taxon>
        <taxon>Auchenorrhyncha</taxon>
        <taxon>Membracoidea</taxon>
        <taxon>Cicadellidae</taxon>
        <taxon>Cicadellinae</taxon>
        <taxon>Proconiini</taxon>
        <taxon>Cuerna</taxon>
    </lineage>
</organism>
<reference evidence="2" key="1">
    <citation type="submission" date="2015-11" db="EMBL/GenBank/DDBJ databases">
        <title>De novo transcriptome assembly of four potential Pierce s Disease insect vectors from Arizona vineyards.</title>
        <authorList>
            <person name="Tassone E.E."/>
        </authorList>
    </citation>
    <scope>NUCLEOTIDE SEQUENCE</scope>
</reference>
<feature type="non-terminal residue" evidence="2">
    <location>
        <position position="1"/>
    </location>
</feature>
<dbReference type="SUPFAM" id="SSF56672">
    <property type="entry name" value="DNA/RNA polymerases"/>
    <property type="match status" value="1"/>
</dbReference>
<dbReference type="PROSITE" id="PS50878">
    <property type="entry name" value="RT_POL"/>
    <property type="match status" value="1"/>
</dbReference>
<protein>
    <recommendedName>
        <fullName evidence="1">Reverse transcriptase domain-containing protein</fullName>
    </recommendedName>
</protein>
<dbReference type="AlphaFoldDB" id="A0A1B6F7R3"/>
<evidence type="ECO:0000313" key="2">
    <source>
        <dbReference type="EMBL" id="JAS46225.1"/>
    </source>
</evidence>
<gene>
    <name evidence="2" type="ORF">g.8733</name>
</gene>
<name>A0A1B6F7R3_9HEMI</name>
<accession>A0A1B6F7R3</accession>
<dbReference type="GO" id="GO:0071897">
    <property type="term" value="P:DNA biosynthetic process"/>
    <property type="evidence" value="ECO:0007669"/>
    <property type="project" value="UniProtKB-ARBA"/>
</dbReference>
<dbReference type="InterPro" id="IPR043502">
    <property type="entry name" value="DNA/RNA_pol_sf"/>
</dbReference>
<dbReference type="EMBL" id="GECZ01023544">
    <property type="protein sequence ID" value="JAS46225.1"/>
    <property type="molecule type" value="Transcribed_RNA"/>
</dbReference>
<proteinExistence type="predicted"/>
<dbReference type="Pfam" id="PF00078">
    <property type="entry name" value="RVT_1"/>
    <property type="match status" value="1"/>
</dbReference>
<dbReference type="InterPro" id="IPR000477">
    <property type="entry name" value="RT_dom"/>
</dbReference>
<dbReference type="CDD" id="cd01650">
    <property type="entry name" value="RT_nLTR_like"/>
    <property type="match status" value="1"/>
</dbReference>